<protein>
    <submittedName>
        <fullName evidence="2">Uncharacterized protein</fullName>
    </submittedName>
</protein>
<name>A0ABN9Q5E5_9DINO</name>
<feature type="compositionally biased region" description="Low complexity" evidence="1">
    <location>
        <begin position="99"/>
        <end position="114"/>
    </location>
</feature>
<reference evidence="2" key="1">
    <citation type="submission" date="2023-10" db="EMBL/GenBank/DDBJ databases">
        <authorList>
            <person name="Chen Y."/>
            <person name="Shah S."/>
            <person name="Dougan E. K."/>
            <person name="Thang M."/>
            <person name="Chan C."/>
        </authorList>
    </citation>
    <scope>NUCLEOTIDE SEQUENCE [LARGE SCALE GENOMIC DNA]</scope>
</reference>
<feature type="compositionally biased region" description="Basic and acidic residues" evidence="1">
    <location>
        <begin position="71"/>
        <end position="80"/>
    </location>
</feature>
<sequence length="167" mass="17423">MKAAVASGVPEPSFRCVAEGVELSSEVLDLVRSLITRDPEESAPAPPRRCTTPGSPPRRRGRIGRTLAEGGSERGQEGGRVHQQAPHRRGLPQIARCHGPGASGAAVQAPAAGQRFGLGPRGKEEDEETRTPSGGSASPKRTARRSKHEGGGSSQGHGCLPCQRARS</sequence>
<dbReference type="Proteomes" id="UP001189429">
    <property type="component" value="Unassembled WGS sequence"/>
</dbReference>
<comment type="caution">
    <text evidence="2">The sequence shown here is derived from an EMBL/GenBank/DDBJ whole genome shotgun (WGS) entry which is preliminary data.</text>
</comment>
<gene>
    <name evidence="2" type="ORF">PCOR1329_LOCUS8188</name>
</gene>
<accession>A0ABN9Q5E5</accession>
<evidence type="ECO:0000256" key="1">
    <source>
        <dbReference type="SAM" id="MobiDB-lite"/>
    </source>
</evidence>
<organism evidence="2 3">
    <name type="scientific">Prorocentrum cordatum</name>
    <dbReference type="NCBI Taxonomy" id="2364126"/>
    <lineage>
        <taxon>Eukaryota</taxon>
        <taxon>Sar</taxon>
        <taxon>Alveolata</taxon>
        <taxon>Dinophyceae</taxon>
        <taxon>Prorocentrales</taxon>
        <taxon>Prorocentraceae</taxon>
        <taxon>Prorocentrum</taxon>
    </lineage>
</organism>
<feature type="region of interest" description="Disordered" evidence="1">
    <location>
        <begin position="36"/>
        <end position="167"/>
    </location>
</feature>
<evidence type="ECO:0000313" key="2">
    <source>
        <dbReference type="EMBL" id="CAK0799864.1"/>
    </source>
</evidence>
<evidence type="ECO:0000313" key="3">
    <source>
        <dbReference type="Proteomes" id="UP001189429"/>
    </source>
</evidence>
<dbReference type="EMBL" id="CAUYUJ010002233">
    <property type="protein sequence ID" value="CAK0799864.1"/>
    <property type="molecule type" value="Genomic_DNA"/>
</dbReference>
<keyword evidence="3" id="KW-1185">Reference proteome</keyword>
<proteinExistence type="predicted"/>